<sequence>MENAENLDYETELSKSTSIITEDSNEQLNGGENENTDSKAEDHCNENDAAEFREVVNSILEILDSVIRDFQRKGDDSDQCNNLNDGFIDFAT</sequence>
<evidence type="ECO:0000313" key="2">
    <source>
        <dbReference type="EMBL" id="KAJ6641739.1"/>
    </source>
</evidence>
<gene>
    <name evidence="2" type="ORF">Bhyg_06679</name>
</gene>
<dbReference type="Proteomes" id="UP001151699">
    <property type="component" value="Chromosome B"/>
</dbReference>
<accession>A0A9Q0N312</accession>
<protein>
    <submittedName>
        <fullName evidence="2">Uncharacterized protein</fullName>
    </submittedName>
</protein>
<comment type="caution">
    <text evidence="2">The sequence shown here is derived from an EMBL/GenBank/DDBJ whole genome shotgun (WGS) entry which is preliminary data.</text>
</comment>
<evidence type="ECO:0000256" key="1">
    <source>
        <dbReference type="SAM" id="MobiDB-lite"/>
    </source>
</evidence>
<feature type="compositionally biased region" description="Polar residues" evidence="1">
    <location>
        <begin position="14"/>
        <end position="33"/>
    </location>
</feature>
<reference evidence="2" key="1">
    <citation type="submission" date="2022-07" db="EMBL/GenBank/DDBJ databases">
        <authorList>
            <person name="Trinca V."/>
            <person name="Uliana J.V.C."/>
            <person name="Torres T.T."/>
            <person name="Ward R.J."/>
            <person name="Monesi N."/>
        </authorList>
    </citation>
    <scope>NUCLEOTIDE SEQUENCE</scope>
    <source>
        <strain evidence="2">HSMRA1968</strain>
        <tissue evidence="2">Whole embryos</tissue>
    </source>
</reference>
<proteinExistence type="predicted"/>
<feature type="region of interest" description="Disordered" evidence="1">
    <location>
        <begin position="1"/>
        <end position="44"/>
    </location>
</feature>
<dbReference type="EMBL" id="WJQU01000002">
    <property type="protein sequence ID" value="KAJ6641739.1"/>
    <property type="molecule type" value="Genomic_DNA"/>
</dbReference>
<organism evidence="2 3">
    <name type="scientific">Pseudolycoriella hygida</name>
    <dbReference type="NCBI Taxonomy" id="35572"/>
    <lineage>
        <taxon>Eukaryota</taxon>
        <taxon>Metazoa</taxon>
        <taxon>Ecdysozoa</taxon>
        <taxon>Arthropoda</taxon>
        <taxon>Hexapoda</taxon>
        <taxon>Insecta</taxon>
        <taxon>Pterygota</taxon>
        <taxon>Neoptera</taxon>
        <taxon>Endopterygota</taxon>
        <taxon>Diptera</taxon>
        <taxon>Nematocera</taxon>
        <taxon>Sciaroidea</taxon>
        <taxon>Sciaridae</taxon>
        <taxon>Pseudolycoriella</taxon>
    </lineage>
</organism>
<dbReference type="AlphaFoldDB" id="A0A9Q0N312"/>
<evidence type="ECO:0000313" key="3">
    <source>
        <dbReference type="Proteomes" id="UP001151699"/>
    </source>
</evidence>
<feature type="compositionally biased region" description="Acidic residues" evidence="1">
    <location>
        <begin position="1"/>
        <end position="11"/>
    </location>
</feature>
<keyword evidence="3" id="KW-1185">Reference proteome</keyword>
<name>A0A9Q0N312_9DIPT</name>